<dbReference type="AlphaFoldDB" id="A0A9E6XVW5"/>
<evidence type="ECO:0000313" key="2">
    <source>
        <dbReference type="EMBL" id="UGS35447.1"/>
    </source>
</evidence>
<feature type="transmembrane region" description="Helical" evidence="1">
    <location>
        <begin position="34"/>
        <end position="52"/>
    </location>
</feature>
<accession>A0A9E6XVW5</accession>
<keyword evidence="1" id="KW-1133">Transmembrane helix</keyword>
<keyword evidence="1" id="KW-0812">Transmembrane</keyword>
<evidence type="ECO:0000256" key="1">
    <source>
        <dbReference type="SAM" id="Phobius"/>
    </source>
</evidence>
<proteinExistence type="predicted"/>
<dbReference type="KEGG" id="sbae:DSM104329_01835"/>
<organism evidence="2 3">
    <name type="scientific">Capillimicrobium parvum</name>
    <dbReference type="NCBI Taxonomy" id="2884022"/>
    <lineage>
        <taxon>Bacteria</taxon>
        <taxon>Bacillati</taxon>
        <taxon>Actinomycetota</taxon>
        <taxon>Thermoleophilia</taxon>
        <taxon>Solirubrobacterales</taxon>
        <taxon>Capillimicrobiaceae</taxon>
        <taxon>Capillimicrobium</taxon>
    </lineage>
</organism>
<protein>
    <submittedName>
        <fullName evidence="2">Uncharacterized protein</fullName>
    </submittedName>
</protein>
<sequence>MKLESWQSQLALMVGVFAVATLLAELFGAANLGVAVTVGQLAFAATYMFLIVKR</sequence>
<name>A0A9E6XVW5_9ACTN</name>
<keyword evidence="3" id="KW-1185">Reference proteome</keyword>
<gene>
    <name evidence="2" type="ORF">DSM104329_01835</name>
</gene>
<dbReference type="EMBL" id="CP087164">
    <property type="protein sequence ID" value="UGS35447.1"/>
    <property type="molecule type" value="Genomic_DNA"/>
</dbReference>
<reference evidence="2" key="1">
    <citation type="journal article" date="2022" name="Int. J. Syst. Evol. Microbiol.">
        <title>Pseudomonas aegrilactucae sp. nov. and Pseudomonas morbosilactucae sp. nov., pathogens causing bacterial rot of lettuce in Japan.</title>
        <authorList>
            <person name="Sawada H."/>
            <person name="Fujikawa T."/>
            <person name="Satou M."/>
        </authorList>
    </citation>
    <scope>NUCLEOTIDE SEQUENCE</scope>
    <source>
        <strain evidence="2">0166_1</strain>
    </source>
</reference>
<keyword evidence="1" id="KW-0472">Membrane</keyword>
<dbReference type="Proteomes" id="UP001162834">
    <property type="component" value="Chromosome"/>
</dbReference>
<evidence type="ECO:0000313" key="3">
    <source>
        <dbReference type="Proteomes" id="UP001162834"/>
    </source>
</evidence>
<dbReference type="RefSeq" id="WP_259315133.1">
    <property type="nucleotide sequence ID" value="NZ_CP087164.1"/>
</dbReference>